<evidence type="ECO:0000256" key="3">
    <source>
        <dbReference type="ARBA" id="ARBA00022448"/>
    </source>
</evidence>
<dbReference type="EMBL" id="BARW01010744">
    <property type="protein sequence ID" value="GAI79987.1"/>
    <property type="molecule type" value="Genomic_DNA"/>
</dbReference>
<feature type="transmembrane region" description="Helical" evidence="7">
    <location>
        <begin position="40"/>
        <end position="67"/>
    </location>
</feature>
<feature type="transmembrane region" description="Helical" evidence="7">
    <location>
        <begin position="138"/>
        <end position="158"/>
    </location>
</feature>
<protein>
    <submittedName>
        <fullName evidence="8">Uncharacterized protein</fullName>
    </submittedName>
</protein>
<dbReference type="AlphaFoldDB" id="X1RH09"/>
<dbReference type="Gene3D" id="1.20.1730.10">
    <property type="entry name" value="Sodium/glucose cotransporter"/>
    <property type="match status" value="1"/>
</dbReference>
<feature type="non-terminal residue" evidence="8">
    <location>
        <position position="1"/>
    </location>
</feature>
<accession>X1RH09</accession>
<reference evidence="8" key="1">
    <citation type="journal article" date="2014" name="Front. Microbiol.">
        <title>High frequency of phylogenetically diverse reductive dehalogenase-homologous genes in deep subseafloor sedimentary metagenomes.</title>
        <authorList>
            <person name="Kawai M."/>
            <person name="Futagami T."/>
            <person name="Toyoda A."/>
            <person name="Takaki Y."/>
            <person name="Nishi S."/>
            <person name="Hori S."/>
            <person name="Arai W."/>
            <person name="Tsubouchi T."/>
            <person name="Morono Y."/>
            <person name="Uchiyama I."/>
            <person name="Ito T."/>
            <person name="Fujiyama A."/>
            <person name="Inagaki F."/>
            <person name="Takami H."/>
        </authorList>
    </citation>
    <scope>NUCLEOTIDE SEQUENCE</scope>
    <source>
        <strain evidence="8">Expedition CK06-06</strain>
    </source>
</reference>
<sequence length="200" mass="20861">AWFMVMIALGISARTIIPEGTGEDHVLLKLVESIMPAEGYMLLLVVLVSIVMSSLDSLLNAGAVAFAEDTVKPFVKLTDRTALNIGRCATLVIAAIAAAGALVVPSIIDGLLICYTIWAPAILPALIIGLWVKRPRPLAGILSMAVGTLVAIMFQFIFPSAIEAPAIIPALVSALLAYLLGHWLAPPLGGAGLEKIKSGA</sequence>
<keyword evidence="5 7" id="KW-1133">Transmembrane helix</keyword>
<organism evidence="8">
    <name type="scientific">marine sediment metagenome</name>
    <dbReference type="NCBI Taxonomy" id="412755"/>
    <lineage>
        <taxon>unclassified sequences</taxon>
        <taxon>metagenomes</taxon>
        <taxon>ecological metagenomes</taxon>
    </lineage>
</organism>
<keyword evidence="3" id="KW-0813">Transport</keyword>
<dbReference type="PANTHER" id="PTHR48086">
    <property type="entry name" value="SODIUM/PROLINE SYMPORTER-RELATED"/>
    <property type="match status" value="1"/>
</dbReference>
<dbReference type="InterPro" id="IPR050277">
    <property type="entry name" value="Sodium:Solute_Symporter"/>
</dbReference>
<evidence type="ECO:0000256" key="7">
    <source>
        <dbReference type="SAM" id="Phobius"/>
    </source>
</evidence>
<evidence type="ECO:0000256" key="6">
    <source>
        <dbReference type="ARBA" id="ARBA00023136"/>
    </source>
</evidence>
<evidence type="ECO:0000256" key="5">
    <source>
        <dbReference type="ARBA" id="ARBA00022989"/>
    </source>
</evidence>
<dbReference type="Pfam" id="PF00474">
    <property type="entry name" value="SSF"/>
    <property type="match status" value="1"/>
</dbReference>
<evidence type="ECO:0000256" key="2">
    <source>
        <dbReference type="ARBA" id="ARBA00006434"/>
    </source>
</evidence>
<dbReference type="GO" id="GO:0005886">
    <property type="term" value="C:plasma membrane"/>
    <property type="evidence" value="ECO:0007669"/>
    <property type="project" value="TreeGrafter"/>
</dbReference>
<dbReference type="InterPro" id="IPR038377">
    <property type="entry name" value="Na/Glc_symporter_sf"/>
</dbReference>
<comment type="subcellular location">
    <subcellularLocation>
        <location evidence="1">Membrane</location>
        <topology evidence="1">Multi-pass membrane protein</topology>
    </subcellularLocation>
</comment>
<comment type="similarity">
    <text evidence="2">Belongs to the sodium:solute symporter (SSF) (TC 2.A.21) family.</text>
</comment>
<feature type="transmembrane region" description="Helical" evidence="7">
    <location>
        <begin position="88"/>
        <end position="104"/>
    </location>
</feature>
<dbReference type="PROSITE" id="PS50283">
    <property type="entry name" value="NA_SOLUT_SYMP_3"/>
    <property type="match status" value="1"/>
</dbReference>
<evidence type="ECO:0000313" key="8">
    <source>
        <dbReference type="EMBL" id="GAI79987.1"/>
    </source>
</evidence>
<dbReference type="PANTHER" id="PTHR48086:SF7">
    <property type="entry name" value="SODIUM-SOLUTE SYMPORTER-RELATED"/>
    <property type="match status" value="1"/>
</dbReference>
<comment type="caution">
    <text evidence="8">The sequence shown here is derived from an EMBL/GenBank/DDBJ whole genome shotgun (WGS) entry which is preliminary data.</text>
</comment>
<evidence type="ECO:0000256" key="4">
    <source>
        <dbReference type="ARBA" id="ARBA00022692"/>
    </source>
</evidence>
<keyword evidence="4 7" id="KW-0812">Transmembrane</keyword>
<proteinExistence type="inferred from homology"/>
<feature type="transmembrane region" description="Helical" evidence="7">
    <location>
        <begin position="164"/>
        <end position="185"/>
    </location>
</feature>
<name>X1RH09_9ZZZZ</name>
<feature type="transmembrane region" description="Helical" evidence="7">
    <location>
        <begin position="110"/>
        <end position="131"/>
    </location>
</feature>
<dbReference type="GO" id="GO:0022857">
    <property type="term" value="F:transmembrane transporter activity"/>
    <property type="evidence" value="ECO:0007669"/>
    <property type="project" value="InterPro"/>
</dbReference>
<keyword evidence="6 7" id="KW-0472">Membrane</keyword>
<dbReference type="InterPro" id="IPR001734">
    <property type="entry name" value="Na/solute_symporter"/>
</dbReference>
<evidence type="ECO:0000256" key="1">
    <source>
        <dbReference type="ARBA" id="ARBA00004141"/>
    </source>
</evidence>
<gene>
    <name evidence="8" type="ORF">S12H4_21014</name>
</gene>